<dbReference type="PIRSF" id="PIRSF038471">
    <property type="entry name" value="MreC"/>
    <property type="match status" value="1"/>
</dbReference>
<proteinExistence type="inferred from homology"/>
<accession>A0AA47EIQ4</accession>
<organism evidence="4 5">
    <name type="scientific">Clostridium estertheticum</name>
    <dbReference type="NCBI Taxonomy" id="238834"/>
    <lineage>
        <taxon>Bacteria</taxon>
        <taxon>Bacillati</taxon>
        <taxon>Bacillota</taxon>
        <taxon>Clostridia</taxon>
        <taxon>Eubacteriales</taxon>
        <taxon>Clostridiaceae</taxon>
        <taxon>Clostridium</taxon>
    </lineage>
</organism>
<dbReference type="GO" id="GO:0005886">
    <property type="term" value="C:plasma membrane"/>
    <property type="evidence" value="ECO:0007669"/>
    <property type="project" value="TreeGrafter"/>
</dbReference>
<name>A0AA47EIQ4_9CLOT</name>
<dbReference type="GO" id="GO:0008360">
    <property type="term" value="P:regulation of cell shape"/>
    <property type="evidence" value="ECO:0007669"/>
    <property type="project" value="InterPro"/>
</dbReference>
<feature type="domain" description="Rod shape-determining protein MreC beta-barrel core" evidence="3">
    <location>
        <begin position="127"/>
        <end position="270"/>
    </location>
</feature>
<dbReference type="AlphaFoldDB" id="A0AA47EIQ4"/>
<evidence type="ECO:0000259" key="3">
    <source>
        <dbReference type="Pfam" id="PF04085"/>
    </source>
</evidence>
<dbReference type="InterPro" id="IPR007221">
    <property type="entry name" value="MreC"/>
</dbReference>
<dbReference type="RefSeq" id="WP_216119695.1">
    <property type="nucleotide sequence ID" value="NZ_CP086239.1"/>
</dbReference>
<dbReference type="PANTHER" id="PTHR34138:SF1">
    <property type="entry name" value="CELL SHAPE-DETERMINING PROTEIN MREC"/>
    <property type="match status" value="1"/>
</dbReference>
<evidence type="ECO:0000313" key="5">
    <source>
        <dbReference type="Proteomes" id="UP001164733"/>
    </source>
</evidence>
<dbReference type="Pfam" id="PF04085">
    <property type="entry name" value="MreC"/>
    <property type="match status" value="1"/>
</dbReference>
<dbReference type="PANTHER" id="PTHR34138">
    <property type="entry name" value="CELL SHAPE-DETERMINING PROTEIN MREC"/>
    <property type="match status" value="1"/>
</dbReference>
<evidence type="ECO:0000313" key="4">
    <source>
        <dbReference type="EMBL" id="WAG60929.1"/>
    </source>
</evidence>
<dbReference type="NCBIfam" id="TIGR00219">
    <property type="entry name" value="mreC"/>
    <property type="match status" value="1"/>
</dbReference>
<sequence length="282" mass="30682">MKFIKNKLAVVIILLSVTFLSLIGYSVNRDKMSFVENGVGVTINSVQGVFFSGFFKIKNSFRFITNISNVKTENEELRKTNSELQSKVIEYSALIKKNERVSKIFKFSDKNAQYNYVGADINGLVANSFSDGFSINKGETSGIKKGMVAITGDGLVGQVKSVGDNWSIVQCLSNENIAVAGLVDSTRDNGIVKGYTDANNKSLAQIQRLSLESKIKKGDDIVTSGLGGSYPSGIRIGSVLSVHEDKGAVMKGAIIKPYVDFSKIEEVFIVVPTDTKTGEIKY</sequence>
<dbReference type="InterPro" id="IPR055342">
    <property type="entry name" value="MreC_beta-barrel_core"/>
</dbReference>
<keyword evidence="2" id="KW-0175">Coiled coil</keyword>
<evidence type="ECO:0000256" key="2">
    <source>
        <dbReference type="SAM" id="Coils"/>
    </source>
</evidence>
<feature type="coiled-coil region" evidence="2">
    <location>
        <begin position="67"/>
        <end position="94"/>
    </location>
</feature>
<protein>
    <recommendedName>
        <fullName evidence="1">Cell shape-determining protein MreC</fullName>
    </recommendedName>
    <alternativeName>
        <fullName evidence="1">Cell shape protein MreC</fullName>
    </alternativeName>
</protein>
<evidence type="ECO:0000256" key="1">
    <source>
        <dbReference type="PIRNR" id="PIRNR038471"/>
    </source>
</evidence>
<gene>
    <name evidence="4" type="primary">mreC</name>
    <name evidence="4" type="ORF">LL038_01385</name>
</gene>
<reference evidence="4" key="1">
    <citation type="submission" date="2021-11" db="EMBL/GenBank/DDBJ databases">
        <title>Clostridia strains as spoilage organisms.</title>
        <authorList>
            <person name="Wambui J."/>
            <person name="Stevens M.J.A."/>
            <person name="Stephan R."/>
        </authorList>
    </citation>
    <scope>NUCLEOTIDE SEQUENCE</scope>
    <source>
        <strain evidence="4">CF009</strain>
    </source>
</reference>
<comment type="similarity">
    <text evidence="1">Belongs to the MreC family.</text>
</comment>
<dbReference type="EMBL" id="CP086239">
    <property type="protein sequence ID" value="WAG60929.1"/>
    <property type="molecule type" value="Genomic_DNA"/>
</dbReference>
<comment type="function">
    <text evidence="1">Involved in formation and maintenance of cell shape.</text>
</comment>
<dbReference type="Proteomes" id="UP001164733">
    <property type="component" value="Chromosome"/>
</dbReference>
<keyword evidence="1" id="KW-0133">Cell shape</keyword>